<dbReference type="Proteomes" id="UP000244090">
    <property type="component" value="Unassembled WGS sequence"/>
</dbReference>
<comment type="caution">
    <text evidence="1">The sequence shown here is derived from an EMBL/GenBank/DDBJ whole genome shotgun (WGS) entry which is preliminary data.</text>
</comment>
<dbReference type="RefSeq" id="WP_108115426.1">
    <property type="nucleotide sequence ID" value="NZ_QBKT01000006.1"/>
</dbReference>
<protein>
    <submittedName>
        <fullName evidence="1">Uncharacterized protein</fullName>
    </submittedName>
</protein>
<evidence type="ECO:0000313" key="1">
    <source>
        <dbReference type="EMBL" id="PTX60484.1"/>
    </source>
</evidence>
<proteinExistence type="predicted"/>
<gene>
    <name evidence="1" type="ORF">C8N46_106128</name>
</gene>
<name>A0A2T6BWM5_9FLAO</name>
<reference evidence="1 2" key="1">
    <citation type="submission" date="2018-04" db="EMBL/GenBank/DDBJ databases">
        <title>Genomic Encyclopedia of Archaeal and Bacterial Type Strains, Phase II (KMG-II): from individual species to whole genera.</title>
        <authorList>
            <person name="Goeker M."/>
        </authorList>
    </citation>
    <scope>NUCLEOTIDE SEQUENCE [LARGE SCALE GENOMIC DNA]</scope>
    <source>
        <strain evidence="1 2">DSM 25731</strain>
    </source>
</reference>
<evidence type="ECO:0000313" key="2">
    <source>
        <dbReference type="Proteomes" id="UP000244090"/>
    </source>
</evidence>
<dbReference type="OrthoDB" id="1337173at2"/>
<organism evidence="1 2">
    <name type="scientific">Kordia periserrulae</name>
    <dbReference type="NCBI Taxonomy" id="701523"/>
    <lineage>
        <taxon>Bacteria</taxon>
        <taxon>Pseudomonadati</taxon>
        <taxon>Bacteroidota</taxon>
        <taxon>Flavobacteriia</taxon>
        <taxon>Flavobacteriales</taxon>
        <taxon>Flavobacteriaceae</taxon>
        <taxon>Kordia</taxon>
    </lineage>
</organism>
<keyword evidence="2" id="KW-1185">Reference proteome</keyword>
<dbReference type="AlphaFoldDB" id="A0A2T6BWM5"/>
<dbReference type="PROSITE" id="PS51257">
    <property type="entry name" value="PROKAR_LIPOPROTEIN"/>
    <property type="match status" value="1"/>
</dbReference>
<dbReference type="EMBL" id="QBKT01000006">
    <property type="protein sequence ID" value="PTX60484.1"/>
    <property type="molecule type" value="Genomic_DNA"/>
</dbReference>
<accession>A0A2T6BWM5</accession>
<sequence length="190" mass="22409">MKKYIIIILIFGVVISCVATKDAEQTRLKDIKAVLKLHLDTQFTLNSKRRTWYKKDFIYFQIHPREEFNLSIKNKLESQNPGADKEIFGQFFDDDALAYYKQQKFQVHIELLEKELISEKFKSKRERDAKKSRLVQLYDHHTYHAALPVFTKDGKYALVPSNSEGGAGFINIYKKENNVWKIYGALLRWI</sequence>